<keyword evidence="2" id="KW-1185">Reference proteome</keyword>
<dbReference type="AlphaFoldDB" id="A0A240E874"/>
<sequence length="36" mass="4390">MLRLKIRIFLLLKFFCAYLLKTKQNSIVRILTHIQL</sequence>
<dbReference type="Proteomes" id="UP000219042">
    <property type="component" value="Unassembled WGS sequence"/>
</dbReference>
<name>A0A240E874_9GAMM</name>
<protein>
    <submittedName>
        <fullName evidence="1">Uncharacterized protein</fullName>
    </submittedName>
</protein>
<gene>
    <name evidence="1" type="ORF">SAMN05421731_103191</name>
</gene>
<organism evidence="1 2">
    <name type="scientific">Acinetobacter puyangensis</name>
    <dbReference type="NCBI Taxonomy" id="1096779"/>
    <lineage>
        <taxon>Bacteria</taxon>
        <taxon>Pseudomonadati</taxon>
        <taxon>Pseudomonadota</taxon>
        <taxon>Gammaproteobacteria</taxon>
        <taxon>Moraxellales</taxon>
        <taxon>Moraxellaceae</taxon>
        <taxon>Acinetobacter</taxon>
    </lineage>
</organism>
<accession>A0A240E874</accession>
<evidence type="ECO:0000313" key="1">
    <source>
        <dbReference type="EMBL" id="SNX44453.1"/>
    </source>
</evidence>
<evidence type="ECO:0000313" key="2">
    <source>
        <dbReference type="Proteomes" id="UP000219042"/>
    </source>
</evidence>
<reference evidence="2" key="1">
    <citation type="submission" date="2016-09" db="EMBL/GenBank/DDBJ databases">
        <authorList>
            <person name="Varghese N."/>
            <person name="Submissions S."/>
        </authorList>
    </citation>
    <scope>NUCLEOTIDE SEQUENCE [LARGE SCALE GENOMIC DNA]</scope>
    <source>
        <strain evidence="2">ANC 4466</strain>
    </source>
</reference>
<proteinExistence type="predicted"/>
<dbReference type="EMBL" id="OANT01000003">
    <property type="protein sequence ID" value="SNX44453.1"/>
    <property type="molecule type" value="Genomic_DNA"/>
</dbReference>